<organism evidence="2 3">
    <name type="scientific">Oryza sativa subsp. japonica</name>
    <name type="common">Rice</name>
    <dbReference type="NCBI Taxonomy" id="39947"/>
    <lineage>
        <taxon>Eukaryota</taxon>
        <taxon>Viridiplantae</taxon>
        <taxon>Streptophyta</taxon>
        <taxon>Embryophyta</taxon>
        <taxon>Tracheophyta</taxon>
        <taxon>Spermatophyta</taxon>
        <taxon>Magnoliopsida</taxon>
        <taxon>Liliopsida</taxon>
        <taxon>Poales</taxon>
        <taxon>Poaceae</taxon>
        <taxon>BOP clade</taxon>
        <taxon>Oryzoideae</taxon>
        <taxon>Oryzeae</taxon>
        <taxon>Oryzinae</taxon>
        <taxon>Oryza</taxon>
        <taxon>Oryza sativa</taxon>
    </lineage>
</organism>
<accession>Q6K5B4</accession>
<evidence type="ECO:0000256" key="1">
    <source>
        <dbReference type="SAM" id="MobiDB-lite"/>
    </source>
</evidence>
<dbReference type="EMBL" id="AP005414">
    <property type="protein sequence ID" value="BAD22188.1"/>
    <property type="molecule type" value="Genomic_DNA"/>
</dbReference>
<sequence>MVDAWIKKRSNGEHDLRTRCGDRSLALSPQSDRNHLSPTPSTIVMVPAGFTCAAHDDKEQWIY</sequence>
<evidence type="ECO:0000313" key="3">
    <source>
        <dbReference type="Proteomes" id="UP000000763"/>
    </source>
</evidence>
<protein>
    <submittedName>
        <fullName evidence="2">Uncharacterized protein</fullName>
    </submittedName>
</protein>
<dbReference type="AlphaFoldDB" id="Q6K5B4"/>
<reference evidence="3" key="1">
    <citation type="journal article" date="2005" name="Nature">
        <title>The map-based sequence of the rice genome.</title>
        <authorList>
            <consortium name="International rice genome sequencing project (IRGSP)"/>
            <person name="Matsumoto T."/>
            <person name="Wu J."/>
            <person name="Kanamori H."/>
            <person name="Katayose Y."/>
            <person name="Fujisawa M."/>
            <person name="Namiki N."/>
            <person name="Mizuno H."/>
            <person name="Yamamoto K."/>
            <person name="Antonio B.A."/>
            <person name="Baba T."/>
            <person name="Sakata K."/>
            <person name="Nagamura Y."/>
            <person name="Aoki H."/>
            <person name="Arikawa K."/>
            <person name="Arita K."/>
            <person name="Bito T."/>
            <person name="Chiden Y."/>
            <person name="Fujitsuka N."/>
            <person name="Fukunaka R."/>
            <person name="Hamada M."/>
            <person name="Harada C."/>
            <person name="Hayashi A."/>
            <person name="Hijishita S."/>
            <person name="Honda M."/>
            <person name="Hosokawa S."/>
            <person name="Ichikawa Y."/>
            <person name="Idonuma A."/>
            <person name="Iijima M."/>
            <person name="Ikeda M."/>
            <person name="Ikeno M."/>
            <person name="Ito K."/>
            <person name="Ito S."/>
            <person name="Ito T."/>
            <person name="Ito Y."/>
            <person name="Ito Y."/>
            <person name="Iwabuchi A."/>
            <person name="Kamiya K."/>
            <person name="Karasawa W."/>
            <person name="Kurita K."/>
            <person name="Katagiri S."/>
            <person name="Kikuta A."/>
            <person name="Kobayashi H."/>
            <person name="Kobayashi N."/>
            <person name="Machita K."/>
            <person name="Maehara T."/>
            <person name="Masukawa M."/>
            <person name="Mizubayashi T."/>
            <person name="Mukai Y."/>
            <person name="Nagasaki H."/>
            <person name="Nagata Y."/>
            <person name="Naito S."/>
            <person name="Nakashima M."/>
            <person name="Nakama Y."/>
            <person name="Nakamichi Y."/>
            <person name="Nakamura M."/>
            <person name="Meguro A."/>
            <person name="Negishi M."/>
            <person name="Ohta I."/>
            <person name="Ohta T."/>
            <person name="Okamoto M."/>
            <person name="Ono N."/>
            <person name="Saji S."/>
            <person name="Sakaguchi M."/>
            <person name="Sakai K."/>
            <person name="Shibata M."/>
            <person name="Shimokawa T."/>
            <person name="Song J."/>
            <person name="Takazaki Y."/>
            <person name="Terasawa K."/>
            <person name="Tsugane M."/>
            <person name="Tsuji K."/>
            <person name="Ueda S."/>
            <person name="Waki K."/>
            <person name="Yamagata H."/>
            <person name="Yamamoto M."/>
            <person name="Yamamoto S."/>
            <person name="Yamane H."/>
            <person name="Yoshiki S."/>
            <person name="Yoshihara R."/>
            <person name="Yukawa K."/>
            <person name="Zhong H."/>
            <person name="Yano M."/>
            <person name="Yuan Q."/>
            <person name="Ouyang S."/>
            <person name="Liu J."/>
            <person name="Jones K.M."/>
            <person name="Gansberger K."/>
            <person name="Moffat K."/>
            <person name="Hill J."/>
            <person name="Bera J."/>
            <person name="Fadrosh D."/>
            <person name="Jin S."/>
            <person name="Johri S."/>
            <person name="Kim M."/>
            <person name="Overton L."/>
            <person name="Reardon M."/>
            <person name="Tsitrin T."/>
            <person name="Vuong H."/>
            <person name="Weaver B."/>
            <person name="Ciecko A."/>
            <person name="Tallon L."/>
            <person name="Jackson J."/>
            <person name="Pai G."/>
            <person name="Aken S.V."/>
            <person name="Utterback T."/>
            <person name="Reidmuller S."/>
            <person name="Feldblyum T."/>
            <person name="Hsiao J."/>
            <person name="Zismann V."/>
            <person name="Iobst S."/>
            <person name="de Vazeille A.R."/>
            <person name="Buell C.R."/>
            <person name="Ying K."/>
            <person name="Li Y."/>
            <person name="Lu T."/>
            <person name="Huang Y."/>
            <person name="Zhao Q."/>
            <person name="Feng Q."/>
            <person name="Zhang L."/>
            <person name="Zhu J."/>
            <person name="Weng Q."/>
            <person name="Mu J."/>
            <person name="Lu Y."/>
            <person name="Fan D."/>
            <person name="Liu Y."/>
            <person name="Guan J."/>
            <person name="Zhang Y."/>
            <person name="Yu S."/>
            <person name="Liu X."/>
            <person name="Zhang Y."/>
            <person name="Hong G."/>
            <person name="Han B."/>
            <person name="Choisne N."/>
            <person name="Demange N."/>
            <person name="Orjeda G."/>
            <person name="Samain S."/>
            <person name="Cattolico L."/>
            <person name="Pelletier E."/>
            <person name="Couloux A."/>
            <person name="Segurens B."/>
            <person name="Wincker P."/>
            <person name="D'Hont A."/>
            <person name="Scarpelli C."/>
            <person name="Weissenbach J."/>
            <person name="Salanoubat M."/>
            <person name="Quetier F."/>
            <person name="Yu Y."/>
            <person name="Kim H.R."/>
            <person name="Rambo T."/>
            <person name="Currie J."/>
            <person name="Collura K."/>
            <person name="Luo M."/>
            <person name="Yang T."/>
            <person name="Ammiraju J.S.S."/>
            <person name="Engler F."/>
            <person name="Soderlund C."/>
            <person name="Wing R.A."/>
            <person name="Palmer L.E."/>
            <person name="de la Bastide M."/>
            <person name="Spiegel L."/>
            <person name="Nascimento L."/>
            <person name="Zutavern T."/>
            <person name="O'Shaughnessy A."/>
            <person name="Dike S."/>
            <person name="Dedhia N."/>
            <person name="Preston R."/>
            <person name="Balija V."/>
            <person name="McCombie W.R."/>
            <person name="Chow T."/>
            <person name="Chen H."/>
            <person name="Chung M."/>
            <person name="Chen C."/>
            <person name="Shaw J."/>
            <person name="Wu H."/>
            <person name="Hsiao K."/>
            <person name="Chao Y."/>
            <person name="Chu M."/>
            <person name="Cheng C."/>
            <person name="Hour A."/>
            <person name="Lee P."/>
            <person name="Lin S."/>
            <person name="Lin Y."/>
            <person name="Liou J."/>
            <person name="Liu S."/>
            <person name="Hsing Y."/>
            <person name="Raghuvanshi S."/>
            <person name="Mohanty A."/>
            <person name="Bharti A.K."/>
            <person name="Gaur A."/>
            <person name="Gupta V."/>
            <person name="Kumar D."/>
            <person name="Ravi V."/>
            <person name="Vij S."/>
            <person name="Kapur A."/>
            <person name="Khurana P."/>
            <person name="Khurana P."/>
            <person name="Khurana J.P."/>
            <person name="Tyagi A.K."/>
            <person name="Gaikwad K."/>
            <person name="Singh A."/>
            <person name="Dalal V."/>
            <person name="Srivastava S."/>
            <person name="Dixit A."/>
            <person name="Pal A.K."/>
            <person name="Ghazi I.A."/>
            <person name="Yadav M."/>
            <person name="Pandit A."/>
            <person name="Bhargava A."/>
            <person name="Sureshbabu K."/>
            <person name="Batra K."/>
            <person name="Sharma T.R."/>
            <person name="Mohapatra T."/>
            <person name="Singh N.K."/>
            <person name="Messing J."/>
            <person name="Nelson A.B."/>
            <person name="Fuks G."/>
            <person name="Kavchok S."/>
            <person name="Keizer G."/>
            <person name="Linton E."/>
            <person name="Llaca V."/>
            <person name="Song R."/>
            <person name="Tanyolac B."/>
            <person name="Young S."/>
            <person name="Ho-Il K."/>
            <person name="Hahn J.H."/>
            <person name="Sangsakoo G."/>
            <person name="Vanavichit A."/>
            <person name="de Mattos Luiz.A.T."/>
            <person name="Zimmer P.D."/>
            <person name="Malone G."/>
            <person name="Dellagostin O."/>
            <person name="de Oliveira A.C."/>
            <person name="Bevan M."/>
            <person name="Bancroft I."/>
            <person name="Minx P."/>
            <person name="Cordum H."/>
            <person name="Wilson R."/>
            <person name="Cheng Z."/>
            <person name="Jin W."/>
            <person name="Jiang J."/>
            <person name="Leong S.A."/>
            <person name="Iwama H."/>
            <person name="Gojobori T."/>
            <person name="Itoh T."/>
            <person name="Niimura Y."/>
            <person name="Fujii Y."/>
            <person name="Habara T."/>
            <person name="Sakai H."/>
            <person name="Sato Y."/>
            <person name="Wilson G."/>
            <person name="Kumar K."/>
            <person name="McCouch S."/>
            <person name="Juretic N."/>
            <person name="Hoen D."/>
            <person name="Wright S."/>
            <person name="Bruskiewich R."/>
            <person name="Bureau T."/>
            <person name="Miyao A."/>
            <person name="Hirochika H."/>
            <person name="Nishikawa T."/>
            <person name="Kadowaki K."/>
            <person name="Sugiura M."/>
            <person name="Burr B."/>
            <person name="Sasaki T."/>
        </authorList>
    </citation>
    <scope>NUCLEOTIDE SEQUENCE [LARGE SCALE GENOMIC DNA]</scope>
    <source>
        <strain evidence="3">cv. Nipponbare</strain>
    </source>
</reference>
<evidence type="ECO:0000313" key="2">
    <source>
        <dbReference type="EMBL" id="BAD22188.1"/>
    </source>
</evidence>
<feature type="compositionally biased region" description="Polar residues" evidence="1">
    <location>
        <begin position="27"/>
        <end position="40"/>
    </location>
</feature>
<dbReference type="Proteomes" id="UP000000763">
    <property type="component" value="Chromosome 2"/>
</dbReference>
<proteinExistence type="predicted"/>
<name>Q6K5B4_ORYSJ</name>
<reference evidence="3" key="2">
    <citation type="journal article" date="2008" name="Nucleic Acids Res.">
        <title>The rice annotation project database (RAP-DB): 2008 update.</title>
        <authorList>
            <consortium name="The rice annotation project (RAP)"/>
        </authorList>
    </citation>
    <scope>GENOME REANNOTATION</scope>
    <source>
        <strain evidence="3">cv. Nipponbare</strain>
    </source>
</reference>
<gene>
    <name evidence="2" type="primary">OSJNBa0073G17.34</name>
</gene>
<feature type="region of interest" description="Disordered" evidence="1">
    <location>
        <begin position="16"/>
        <end position="40"/>
    </location>
</feature>